<dbReference type="Gene3D" id="2.40.50.140">
    <property type="entry name" value="Nucleic acid-binding proteins"/>
    <property type="match status" value="1"/>
</dbReference>
<dbReference type="InterPro" id="IPR012340">
    <property type="entry name" value="NA-bd_OB-fold"/>
</dbReference>
<name>A0AAV3NXS2_LITER</name>
<comment type="caution">
    <text evidence="1">The sequence shown here is derived from an EMBL/GenBank/DDBJ whole genome shotgun (WGS) entry which is preliminary data.</text>
</comment>
<dbReference type="EMBL" id="BAABME010000558">
    <property type="protein sequence ID" value="GAA0143768.1"/>
    <property type="molecule type" value="Genomic_DNA"/>
</dbReference>
<evidence type="ECO:0000313" key="1">
    <source>
        <dbReference type="EMBL" id="GAA0143768.1"/>
    </source>
</evidence>
<sequence length="202" mass="23153">MLISSEVRCLNVVVSICMAWSYEKYCYDTLTHLSHQMERATLRNDTRNWTARVTITEDISILTSSHGLQLKRYVFTDDEGNQIMATIFADIIPVFSPVLQPYKVYEISGAQVRFVQPEYRILDQSQTNQWVLQQPILICPITQLRPNLRYILDGITPIGLIPNAFKSGITAVGTTTSLKFIQFYHPYMHYIFFADLDSGIGC</sequence>
<protein>
    <submittedName>
        <fullName evidence="1">Uncharacterized protein</fullName>
    </submittedName>
</protein>
<keyword evidence="2" id="KW-1185">Reference proteome</keyword>
<accession>A0AAV3NXS2</accession>
<dbReference type="Proteomes" id="UP001454036">
    <property type="component" value="Unassembled WGS sequence"/>
</dbReference>
<dbReference type="AlphaFoldDB" id="A0AAV3NXS2"/>
<organism evidence="1 2">
    <name type="scientific">Lithospermum erythrorhizon</name>
    <name type="common">Purple gromwell</name>
    <name type="synonym">Lithospermum officinale var. erythrorhizon</name>
    <dbReference type="NCBI Taxonomy" id="34254"/>
    <lineage>
        <taxon>Eukaryota</taxon>
        <taxon>Viridiplantae</taxon>
        <taxon>Streptophyta</taxon>
        <taxon>Embryophyta</taxon>
        <taxon>Tracheophyta</taxon>
        <taxon>Spermatophyta</taxon>
        <taxon>Magnoliopsida</taxon>
        <taxon>eudicotyledons</taxon>
        <taxon>Gunneridae</taxon>
        <taxon>Pentapetalae</taxon>
        <taxon>asterids</taxon>
        <taxon>lamiids</taxon>
        <taxon>Boraginales</taxon>
        <taxon>Boraginaceae</taxon>
        <taxon>Boraginoideae</taxon>
        <taxon>Lithospermeae</taxon>
        <taxon>Lithospermum</taxon>
    </lineage>
</organism>
<dbReference type="SUPFAM" id="SSF50249">
    <property type="entry name" value="Nucleic acid-binding proteins"/>
    <property type="match status" value="1"/>
</dbReference>
<proteinExistence type="predicted"/>
<reference evidence="1 2" key="1">
    <citation type="submission" date="2024-01" db="EMBL/GenBank/DDBJ databases">
        <title>The complete chloroplast genome sequence of Lithospermum erythrorhizon: insights into the phylogenetic relationship among Boraginaceae species and the maternal lineages of purple gromwells.</title>
        <authorList>
            <person name="Okada T."/>
            <person name="Watanabe K."/>
        </authorList>
    </citation>
    <scope>NUCLEOTIDE SEQUENCE [LARGE SCALE GENOMIC DNA]</scope>
</reference>
<gene>
    <name evidence="1" type="ORF">LIER_04375</name>
</gene>
<evidence type="ECO:0000313" key="2">
    <source>
        <dbReference type="Proteomes" id="UP001454036"/>
    </source>
</evidence>